<evidence type="ECO:0000256" key="8">
    <source>
        <dbReference type="SAM" id="Coils"/>
    </source>
</evidence>
<evidence type="ECO:0000256" key="3">
    <source>
        <dbReference type="ARBA" id="ARBA00022448"/>
    </source>
</evidence>
<dbReference type="STRING" id="1817863.A2Y62_06005"/>
<dbReference type="Pfam" id="PF02321">
    <property type="entry name" value="OEP"/>
    <property type="match status" value="2"/>
</dbReference>
<dbReference type="EMBL" id="MFGW01000099">
    <property type="protein sequence ID" value="OGF66006.1"/>
    <property type="molecule type" value="Genomic_DNA"/>
</dbReference>
<dbReference type="PANTHER" id="PTHR30026:SF20">
    <property type="entry name" value="OUTER MEMBRANE PROTEIN TOLC"/>
    <property type="match status" value="1"/>
</dbReference>
<dbReference type="InterPro" id="IPR051906">
    <property type="entry name" value="TolC-like"/>
</dbReference>
<sequence length="493" mass="54303">MNRRTGIVLFLLGIFVISSIISCTYRIVERAKMDMPESPAAVWKTTEAPKKVLKKITVAEIPADLLASKQNWTLVNLIDLALRNNPDTKASWYAARSAAADYGSKRGTYYPDATFDFNVLRLKGSAVGGQFNYTQTSYTPTLSIYWLVFDFGGREAEIQETRQALIAANYAHNAVIQQVILQVEQAYYSYLYAKALVEAEEINLKGTQANFDAAQQRFKAGVATIADVLQAKTAVSQAQLALDSARGQIQIIRGVLASAVGLPATTPYDIEDILPENISLDQTSASIEVLIDEAFARRPDLAELRARAVKSEAHIKNVKSKGLPLITASGSISRVFYENNPVRSNNYSGSLLFRVPVFTGFSQGYDEVKARADAEVLDAQLSKMEQEVVLQVWTSYYNLKTAEQRIRSSQDLLESAEKNHQVALERYKAGVGTFLDLLAAQSALENARAQHVLARTDWFLSLVQLAYDTGTLEISTDSKESGTALQTPQGGNQ</sequence>
<gene>
    <name evidence="9" type="ORF">A2Y62_06005</name>
</gene>
<dbReference type="GO" id="GO:0015288">
    <property type="term" value="F:porin activity"/>
    <property type="evidence" value="ECO:0007669"/>
    <property type="project" value="TreeGrafter"/>
</dbReference>
<comment type="caution">
    <text evidence="9">The sequence shown here is derived from an EMBL/GenBank/DDBJ whole genome shotgun (WGS) entry which is preliminary data.</text>
</comment>
<accession>A0A1F5VRE1</accession>
<evidence type="ECO:0008006" key="11">
    <source>
        <dbReference type="Google" id="ProtNLM"/>
    </source>
</evidence>
<protein>
    <recommendedName>
        <fullName evidence="11">Protein CyaE</fullName>
    </recommendedName>
</protein>
<feature type="coiled-coil region" evidence="8">
    <location>
        <begin position="367"/>
        <end position="426"/>
    </location>
</feature>
<keyword evidence="8" id="KW-0175">Coiled coil</keyword>
<dbReference type="Proteomes" id="UP000178943">
    <property type="component" value="Unassembled WGS sequence"/>
</dbReference>
<dbReference type="GO" id="GO:0009279">
    <property type="term" value="C:cell outer membrane"/>
    <property type="evidence" value="ECO:0007669"/>
    <property type="project" value="UniProtKB-SubCell"/>
</dbReference>
<evidence type="ECO:0000256" key="7">
    <source>
        <dbReference type="ARBA" id="ARBA00023237"/>
    </source>
</evidence>
<comment type="similarity">
    <text evidence="2">Belongs to the outer membrane factor (OMF) (TC 1.B.17) family.</text>
</comment>
<keyword evidence="6" id="KW-0472">Membrane</keyword>
<dbReference type="PANTHER" id="PTHR30026">
    <property type="entry name" value="OUTER MEMBRANE PROTEIN TOLC"/>
    <property type="match status" value="1"/>
</dbReference>
<name>A0A1F5VRE1_9BACT</name>
<evidence type="ECO:0000256" key="1">
    <source>
        <dbReference type="ARBA" id="ARBA00004442"/>
    </source>
</evidence>
<dbReference type="AlphaFoldDB" id="A0A1F5VRE1"/>
<keyword evidence="5" id="KW-0812">Transmembrane</keyword>
<dbReference type="PIRSF" id="PIRSF001892">
    <property type="entry name" value="CyaE"/>
    <property type="match status" value="1"/>
</dbReference>
<dbReference type="InterPro" id="IPR003423">
    <property type="entry name" value="OMP_efflux"/>
</dbReference>
<evidence type="ECO:0000256" key="2">
    <source>
        <dbReference type="ARBA" id="ARBA00007613"/>
    </source>
</evidence>
<evidence type="ECO:0000313" key="9">
    <source>
        <dbReference type="EMBL" id="OGF66006.1"/>
    </source>
</evidence>
<dbReference type="SUPFAM" id="SSF56954">
    <property type="entry name" value="Outer membrane efflux proteins (OEP)"/>
    <property type="match status" value="1"/>
</dbReference>
<evidence type="ECO:0000256" key="6">
    <source>
        <dbReference type="ARBA" id="ARBA00023136"/>
    </source>
</evidence>
<evidence type="ECO:0000256" key="5">
    <source>
        <dbReference type="ARBA" id="ARBA00022692"/>
    </source>
</evidence>
<keyword evidence="4" id="KW-1134">Transmembrane beta strand</keyword>
<comment type="subcellular location">
    <subcellularLocation>
        <location evidence="1">Cell outer membrane</location>
    </subcellularLocation>
</comment>
<organism evidence="9 10">
    <name type="scientific">Candidatus Fischerbacteria bacterium RBG_13_37_8</name>
    <dbReference type="NCBI Taxonomy" id="1817863"/>
    <lineage>
        <taxon>Bacteria</taxon>
        <taxon>Candidatus Fischeribacteriota</taxon>
    </lineage>
</organism>
<reference evidence="9 10" key="1">
    <citation type="journal article" date="2016" name="Nat. Commun.">
        <title>Thousands of microbial genomes shed light on interconnected biogeochemical processes in an aquifer system.</title>
        <authorList>
            <person name="Anantharaman K."/>
            <person name="Brown C.T."/>
            <person name="Hug L.A."/>
            <person name="Sharon I."/>
            <person name="Castelle C.J."/>
            <person name="Probst A.J."/>
            <person name="Thomas B.C."/>
            <person name="Singh A."/>
            <person name="Wilkins M.J."/>
            <person name="Karaoz U."/>
            <person name="Brodie E.L."/>
            <person name="Williams K.H."/>
            <person name="Hubbard S.S."/>
            <person name="Banfield J.F."/>
        </authorList>
    </citation>
    <scope>NUCLEOTIDE SEQUENCE [LARGE SCALE GENOMIC DNA]</scope>
</reference>
<dbReference type="Gene3D" id="1.20.1600.10">
    <property type="entry name" value="Outer membrane efflux proteins (OEP)"/>
    <property type="match status" value="1"/>
</dbReference>
<dbReference type="InterPro" id="IPR028351">
    <property type="entry name" value="CyaE"/>
</dbReference>
<keyword evidence="3" id="KW-0813">Transport</keyword>
<dbReference type="GO" id="GO:1990281">
    <property type="term" value="C:efflux pump complex"/>
    <property type="evidence" value="ECO:0007669"/>
    <property type="project" value="TreeGrafter"/>
</dbReference>
<evidence type="ECO:0000313" key="10">
    <source>
        <dbReference type="Proteomes" id="UP000178943"/>
    </source>
</evidence>
<keyword evidence="7" id="KW-0998">Cell outer membrane</keyword>
<evidence type="ECO:0000256" key="4">
    <source>
        <dbReference type="ARBA" id="ARBA00022452"/>
    </source>
</evidence>
<proteinExistence type="inferred from homology"/>
<dbReference type="GO" id="GO:0015562">
    <property type="term" value="F:efflux transmembrane transporter activity"/>
    <property type="evidence" value="ECO:0007669"/>
    <property type="project" value="InterPro"/>
</dbReference>
<dbReference type="PROSITE" id="PS51257">
    <property type="entry name" value="PROKAR_LIPOPROTEIN"/>
    <property type="match status" value="1"/>
</dbReference>